<keyword evidence="3 4" id="KW-0408">Iron</keyword>
<dbReference type="AlphaFoldDB" id="A0A5C8PS97"/>
<evidence type="ECO:0000256" key="4">
    <source>
        <dbReference type="PROSITE-ProRule" id="PRU00433"/>
    </source>
</evidence>
<dbReference type="InterPro" id="IPR036909">
    <property type="entry name" value="Cyt_c-like_dom_sf"/>
</dbReference>
<evidence type="ECO:0000256" key="2">
    <source>
        <dbReference type="ARBA" id="ARBA00022723"/>
    </source>
</evidence>
<dbReference type="OrthoDB" id="7873796at2"/>
<evidence type="ECO:0000256" key="3">
    <source>
        <dbReference type="ARBA" id="ARBA00023004"/>
    </source>
</evidence>
<keyword evidence="7" id="KW-1185">Reference proteome</keyword>
<name>A0A5C8PS97_9HYPH</name>
<evidence type="ECO:0000259" key="5">
    <source>
        <dbReference type="PROSITE" id="PS51007"/>
    </source>
</evidence>
<reference evidence="6 7" key="1">
    <citation type="submission" date="2019-06" db="EMBL/GenBank/DDBJ databases">
        <title>New taxonomy in bacterial strain CC-CFT640, isolated from vineyard.</title>
        <authorList>
            <person name="Lin S.-Y."/>
            <person name="Tsai C.-F."/>
            <person name="Young C.-C."/>
        </authorList>
    </citation>
    <scope>NUCLEOTIDE SEQUENCE [LARGE SCALE GENOMIC DNA]</scope>
    <source>
        <strain evidence="6 7">CC-CFT640</strain>
    </source>
</reference>
<evidence type="ECO:0000313" key="6">
    <source>
        <dbReference type="EMBL" id="TXL78238.1"/>
    </source>
</evidence>
<dbReference type="Pfam" id="PF13442">
    <property type="entry name" value="Cytochrome_CBB3"/>
    <property type="match status" value="1"/>
</dbReference>
<dbReference type="GO" id="GO:0020037">
    <property type="term" value="F:heme binding"/>
    <property type="evidence" value="ECO:0007669"/>
    <property type="project" value="InterPro"/>
</dbReference>
<comment type="caution">
    <text evidence="6">The sequence shown here is derived from an EMBL/GenBank/DDBJ whole genome shotgun (WGS) entry which is preliminary data.</text>
</comment>
<proteinExistence type="predicted"/>
<dbReference type="Proteomes" id="UP000321638">
    <property type="component" value="Unassembled WGS sequence"/>
</dbReference>
<gene>
    <name evidence="6" type="ORF">FHP25_08585</name>
</gene>
<dbReference type="InterPro" id="IPR009056">
    <property type="entry name" value="Cyt_c-like_dom"/>
</dbReference>
<feature type="domain" description="Cytochrome c" evidence="5">
    <location>
        <begin position="65"/>
        <end position="145"/>
    </location>
</feature>
<keyword evidence="2 4" id="KW-0479">Metal-binding</keyword>
<organism evidence="6 7">
    <name type="scientific">Vineibacter terrae</name>
    <dbReference type="NCBI Taxonomy" id="2586908"/>
    <lineage>
        <taxon>Bacteria</taxon>
        <taxon>Pseudomonadati</taxon>
        <taxon>Pseudomonadota</taxon>
        <taxon>Alphaproteobacteria</taxon>
        <taxon>Hyphomicrobiales</taxon>
        <taxon>Vineibacter</taxon>
    </lineage>
</organism>
<dbReference type="GO" id="GO:0009055">
    <property type="term" value="F:electron transfer activity"/>
    <property type="evidence" value="ECO:0007669"/>
    <property type="project" value="InterPro"/>
</dbReference>
<dbReference type="GO" id="GO:0046872">
    <property type="term" value="F:metal ion binding"/>
    <property type="evidence" value="ECO:0007669"/>
    <property type="project" value="UniProtKB-KW"/>
</dbReference>
<evidence type="ECO:0000256" key="1">
    <source>
        <dbReference type="ARBA" id="ARBA00022617"/>
    </source>
</evidence>
<dbReference type="SUPFAM" id="SSF46626">
    <property type="entry name" value="Cytochrome c"/>
    <property type="match status" value="1"/>
</dbReference>
<evidence type="ECO:0000313" key="7">
    <source>
        <dbReference type="Proteomes" id="UP000321638"/>
    </source>
</evidence>
<protein>
    <submittedName>
        <fullName evidence="6">C-type cytochrome</fullName>
    </submittedName>
</protein>
<dbReference type="PROSITE" id="PS51007">
    <property type="entry name" value="CYTC"/>
    <property type="match status" value="1"/>
</dbReference>
<keyword evidence="1 4" id="KW-0349">Heme</keyword>
<dbReference type="Gene3D" id="1.10.760.10">
    <property type="entry name" value="Cytochrome c-like domain"/>
    <property type="match status" value="1"/>
</dbReference>
<sequence length="151" mass="16648">MRVNGNIGAIEMKAQLVVRPLRPLHSATDALRPAFRNFRHVAHAAALAASLVVISAQVHAADPPSDLERGRSLARTWCSQCHTVEPGDRQQRADGLASFSALANDPRNTPDRLRAFLTRPHGRMPDLNLSRQDRDDLVAYLGSMKEGRTTH</sequence>
<dbReference type="EMBL" id="VDUZ01000007">
    <property type="protein sequence ID" value="TXL78238.1"/>
    <property type="molecule type" value="Genomic_DNA"/>
</dbReference>
<accession>A0A5C8PS97</accession>